<evidence type="ECO:0000313" key="6">
    <source>
        <dbReference type="EMBL" id="KAF5842464.1"/>
    </source>
</evidence>
<dbReference type="PANTHER" id="PTHR47959">
    <property type="entry name" value="ATP-DEPENDENT RNA HELICASE RHLE-RELATED"/>
    <property type="match status" value="1"/>
</dbReference>
<protein>
    <submittedName>
        <fullName evidence="6">P-loop containing nucleoside triphosphate hydrolase protein</fullName>
    </submittedName>
</protein>
<keyword evidence="1" id="KW-0547">Nucleotide-binding</keyword>
<organism evidence="6 7">
    <name type="scientific">Dunaliella salina</name>
    <name type="common">Green alga</name>
    <name type="synonym">Protococcus salinus</name>
    <dbReference type="NCBI Taxonomy" id="3046"/>
    <lineage>
        <taxon>Eukaryota</taxon>
        <taxon>Viridiplantae</taxon>
        <taxon>Chlorophyta</taxon>
        <taxon>core chlorophytes</taxon>
        <taxon>Chlorophyceae</taxon>
        <taxon>CS clade</taxon>
        <taxon>Chlamydomonadales</taxon>
        <taxon>Dunaliellaceae</taxon>
        <taxon>Dunaliella</taxon>
    </lineage>
</organism>
<dbReference type="SMART" id="SM00490">
    <property type="entry name" value="HELICc"/>
    <property type="match status" value="1"/>
</dbReference>
<dbReference type="InterPro" id="IPR001650">
    <property type="entry name" value="Helicase_C-like"/>
</dbReference>
<gene>
    <name evidence="6" type="ORF">DUNSADRAFT_7073</name>
</gene>
<evidence type="ECO:0000256" key="1">
    <source>
        <dbReference type="ARBA" id="ARBA00022741"/>
    </source>
</evidence>
<feature type="domain" description="Helicase C-terminal" evidence="5">
    <location>
        <begin position="1"/>
        <end position="176"/>
    </location>
</feature>
<sequence length="275" mass="30412">MLERIEDQYKVEQALIFCRTNFDCDNLERFMLSLDNTTQTYRGKKETGKEGAYSCVVLGGARSMEERRRALQGFKDGDVRFLICTDVAARGIDISGLPCVINMTLPDKAEDYIHRSGRVGRADALGLSISIVSKVPEKVWFCSVKGYKPWLQPKPADTKTQDQGGHTIWYDEQKLLGEIENRLGGIVARMGPDLSLPPEVSDRLKGGAGGGEAYGQAKGGGNIKEVSEHLQAIRGSVESLAALEWQAQTSFNLLLRNKWGASGREERQKQQLTAT</sequence>
<dbReference type="CDD" id="cd18787">
    <property type="entry name" value="SF2_C_DEAD"/>
    <property type="match status" value="1"/>
</dbReference>
<name>A0ABQ7H6J2_DUNSA</name>
<keyword evidence="4" id="KW-0067">ATP-binding</keyword>
<dbReference type="PROSITE" id="PS51194">
    <property type="entry name" value="HELICASE_CTER"/>
    <property type="match status" value="1"/>
</dbReference>
<proteinExistence type="predicted"/>
<keyword evidence="3" id="KW-0347">Helicase</keyword>
<dbReference type="GO" id="GO:0016787">
    <property type="term" value="F:hydrolase activity"/>
    <property type="evidence" value="ECO:0007669"/>
    <property type="project" value="UniProtKB-KW"/>
</dbReference>
<evidence type="ECO:0000256" key="2">
    <source>
        <dbReference type="ARBA" id="ARBA00022801"/>
    </source>
</evidence>
<evidence type="ECO:0000313" key="7">
    <source>
        <dbReference type="Proteomes" id="UP000815325"/>
    </source>
</evidence>
<dbReference type="Pfam" id="PF00271">
    <property type="entry name" value="Helicase_C"/>
    <property type="match status" value="1"/>
</dbReference>
<dbReference type="SUPFAM" id="SSF52540">
    <property type="entry name" value="P-loop containing nucleoside triphosphate hydrolases"/>
    <property type="match status" value="1"/>
</dbReference>
<comment type="caution">
    <text evidence="6">The sequence shown here is derived from an EMBL/GenBank/DDBJ whole genome shotgun (WGS) entry which is preliminary data.</text>
</comment>
<dbReference type="PANTHER" id="PTHR47959:SF13">
    <property type="entry name" value="ATP-DEPENDENT RNA HELICASE RHLE"/>
    <property type="match status" value="1"/>
</dbReference>
<dbReference type="Proteomes" id="UP000815325">
    <property type="component" value="Unassembled WGS sequence"/>
</dbReference>
<dbReference type="InterPro" id="IPR027417">
    <property type="entry name" value="P-loop_NTPase"/>
</dbReference>
<dbReference type="EMBL" id="MU069461">
    <property type="protein sequence ID" value="KAF5842464.1"/>
    <property type="molecule type" value="Genomic_DNA"/>
</dbReference>
<evidence type="ECO:0000259" key="5">
    <source>
        <dbReference type="PROSITE" id="PS51194"/>
    </source>
</evidence>
<dbReference type="Gene3D" id="3.40.50.300">
    <property type="entry name" value="P-loop containing nucleotide triphosphate hydrolases"/>
    <property type="match status" value="1"/>
</dbReference>
<reference evidence="6" key="1">
    <citation type="submission" date="2017-08" db="EMBL/GenBank/DDBJ databases">
        <authorList>
            <person name="Polle J.E."/>
            <person name="Barry K."/>
            <person name="Cushman J."/>
            <person name="Schmutz J."/>
            <person name="Tran D."/>
            <person name="Hathwaick L.T."/>
            <person name="Yim W.C."/>
            <person name="Jenkins J."/>
            <person name="Mckie-Krisberg Z.M."/>
            <person name="Prochnik S."/>
            <person name="Lindquist E."/>
            <person name="Dockter R.B."/>
            <person name="Adam C."/>
            <person name="Molina H."/>
            <person name="Bunkerborg J."/>
            <person name="Jin E."/>
            <person name="Buchheim M."/>
            <person name="Magnuson J."/>
        </authorList>
    </citation>
    <scope>NUCLEOTIDE SEQUENCE</scope>
    <source>
        <strain evidence="6">CCAP 19/18</strain>
    </source>
</reference>
<keyword evidence="7" id="KW-1185">Reference proteome</keyword>
<dbReference type="InterPro" id="IPR050079">
    <property type="entry name" value="DEAD_box_RNA_helicase"/>
</dbReference>
<accession>A0ABQ7H6J2</accession>
<evidence type="ECO:0000256" key="3">
    <source>
        <dbReference type="ARBA" id="ARBA00022806"/>
    </source>
</evidence>
<keyword evidence="2 6" id="KW-0378">Hydrolase</keyword>
<evidence type="ECO:0000256" key="4">
    <source>
        <dbReference type="ARBA" id="ARBA00022840"/>
    </source>
</evidence>